<evidence type="ECO:0000259" key="5">
    <source>
        <dbReference type="Pfam" id="PF13249"/>
    </source>
</evidence>
<dbReference type="AlphaFoldDB" id="A0A1I1WDK0"/>
<dbReference type="PANTHER" id="PTHR11764:SF20">
    <property type="entry name" value="LANOSTEROL SYNTHASE"/>
    <property type="match status" value="1"/>
</dbReference>
<dbReference type="InterPro" id="IPR008930">
    <property type="entry name" value="Terpenoid_cyclase/PrenylTrfase"/>
</dbReference>
<reference evidence="7" key="1">
    <citation type="submission" date="2016-10" db="EMBL/GenBank/DDBJ databases">
        <authorList>
            <person name="Varghese N."/>
            <person name="Submissions S."/>
        </authorList>
    </citation>
    <scope>NUCLEOTIDE SEQUENCE [LARGE SCALE GENOMIC DNA]</scope>
    <source>
        <strain evidence="7">ATCC 25963</strain>
    </source>
</reference>
<dbReference type="STRING" id="54.SAMN02745121_02275"/>
<proteinExistence type="inferred from homology"/>
<evidence type="ECO:0000313" key="7">
    <source>
        <dbReference type="Proteomes" id="UP000199400"/>
    </source>
</evidence>
<dbReference type="NCBIfam" id="TIGR01787">
    <property type="entry name" value="squalene_cyclas"/>
    <property type="match status" value="1"/>
</dbReference>
<feature type="domain" description="Squalene cyclase N-terminal" evidence="5">
    <location>
        <begin position="137"/>
        <end position="431"/>
    </location>
</feature>
<protein>
    <submittedName>
        <fullName evidence="6">Lanosterol synthase</fullName>
    </submittedName>
</protein>
<dbReference type="SUPFAM" id="SSF48239">
    <property type="entry name" value="Terpenoid cyclases/Protein prenyltransferases"/>
    <property type="match status" value="2"/>
</dbReference>
<dbReference type="Proteomes" id="UP000199400">
    <property type="component" value="Unassembled WGS sequence"/>
</dbReference>
<organism evidence="6 7">
    <name type="scientific">Nannocystis exedens</name>
    <dbReference type="NCBI Taxonomy" id="54"/>
    <lineage>
        <taxon>Bacteria</taxon>
        <taxon>Pseudomonadati</taxon>
        <taxon>Myxococcota</taxon>
        <taxon>Polyangia</taxon>
        <taxon>Nannocystales</taxon>
        <taxon>Nannocystaceae</taxon>
        <taxon>Nannocystis</taxon>
    </lineage>
</organism>
<dbReference type="Gene3D" id="1.50.10.20">
    <property type="match status" value="2"/>
</dbReference>
<evidence type="ECO:0000256" key="3">
    <source>
        <dbReference type="ARBA" id="ARBA00022737"/>
    </source>
</evidence>
<comment type="similarity">
    <text evidence="2">Belongs to the terpene cyclase/mutase family.</text>
</comment>
<sequence length="783" mass="86324">MTDLIALHRRQPRLQALLHGPAAFRERPLAASPGAGALLASAAAWLRGRGHARDERLDAYVLLQRTESRVHAAALEPPAFAGDRALEDGVARAVLAFVGARGPAIQRTAPGRPLCHPRLVTPATATDPRSDLATAYERALQHLRGVQAAKGAVGGEVIWNPMLVCQYVIACHVLGRPIAPVRRQRIRLALERQVRADGGWGMHPDSDSWLFHTTLGYVTLRLLGHPPDDPLAAGALRWIRAHGGVTKNPTWGRIWLALLGLYPWQCVQPILPEMWLLPEAAPVHPRRLYCHMRLIYLGLSYLYGARVQAPDSPVLRDIRDELYDGGYDRAPFRAHRDDIAATDLYEAPGAGLRAAFAAMRALDRAAPGLVRKRALARAIDHVLFELRSTGNVCLSPVNGLLFNLALHHHDPHHPERDAAFRGLEYWFWEDDVDGTRICGARSDIWDTSFLLQALCEGPRSATAEALGSSAAAWLATAQIRGDIPGGAAHYREPADGGWGFADERHPWPVSDCTAEALEALIHCADHRLAEPLPRERQLAALRFVLRRQNEDGGFGSYEPRRGSLVLKHFNPAEIYGNCMLEYSYTECTASCVRGLALARVRLGDAIPPGLLADVDAAIERGVAFLLRAQHPDGGWLGFWGINFTYGTFFAVHALLTTGLPRQHPAIRRAVAWLLRRQRPDGGWGESFEGLLDGRDVQLPPHEPSLVAQTAWAVLTLMAAETAEEAPAIERAIAYLQARQQPDGSWPRERASGVFFNTAVLDYDLYRQIFPAWALARRLGRTAE</sequence>
<dbReference type="InterPro" id="IPR032697">
    <property type="entry name" value="SQ_cyclase_N"/>
</dbReference>
<dbReference type="PANTHER" id="PTHR11764">
    <property type="entry name" value="TERPENE CYCLASE/MUTASE FAMILY MEMBER"/>
    <property type="match status" value="1"/>
</dbReference>
<comment type="pathway">
    <text evidence="1">Secondary metabolite biosynthesis; hopanoid biosynthesis.</text>
</comment>
<dbReference type="Pfam" id="PF13243">
    <property type="entry name" value="SQHop_cyclase_C"/>
    <property type="match status" value="1"/>
</dbReference>
<accession>A0A1I1WDK0</accession>
<evidence type="ECO:0000256" key="2">
    <source>
        <dbReference type="ARBA" id="ARBA00009755"/>
    </source>
</evidence>
<keyword evidence="3" id="KW-0677">Repeat</keyword>
<dbReference type="RefSeq" id="WP_143140420.1">
    <property type="nucleotide sequence ID" value="NZ_FOMX01000006.1"/>
</dbReference>
<evidence type="ECO:0000256" key="1">
    <source>
        <dbReference type="ARBA" id="ARBA00004999"/>
    </source>
</evidence>
<feature type="domain" description="Squalene cyclase C-terminal" evidence="4">
    <location>
        <begin position="442"/>
        <end position="776"/>
    </location>
</feature>
<dbReference type="SFLD" id="SFLDG01016">
    <property type="entry name" value="Prenyltransferase_Like_2"/>
    <property type="match status" value="1"/>
</dbReference>
<dbReference type="GO" id="GO:0016104">
    <property type="term" value="P:triterpenoid biosynthetic process"/>
    <property type="evidence" value="ECO:0007669"/>
    <property type="project" value="InterPro"/>
</dbReference>
<evidence type="ECO:0000259" key="4">
    <source>
        <dbReference type="Pfam" id="PF13243"/>
    </source>
</evidence>
<name>A0A1I1WDK0_9BACT</name>
<evidence type="ECO:0000313" key="6">
    <source>
        <dbReference type="EMBL" id="SFD93227.1"/>
    </source>
</evidence>
<gene>
    <name evidence="6" type="ORF">SAMN02745121_02275</name>
</gene>
<dbReference type="GO" id="GO:0016866">
    <property type="term" value="F:intramolecular transferase activity"/>
    <property type="evidence" value="ECO:0007669"/>
    <property type="project" value="InterPro"/>
</dbReference>
<keyword evidence="7" id="KW-1185">Reference proteome</keyword>
<dbReference type="InterPro" id="IPR032696">
    <property type="entry name" value="SQ_cyclase_C"/>
</dbReference>
<dbReference type="InterPro" id="IPR018333">
    <property type="entry name" value="Squalene_cyclase"/>
</dbReference>
<dbReference type="UniPathway" id="UPA00337"/>
<dbReference type="GO" id="GO:0005811">
    <property type="term" value="C:lipid droplet"/>
    <property type="evidence" value="ECO:0007669"/>
    <property type="project" value="InterPro"/>
</dbReference>
<dbReference type="Pfam" id="PF13249">
    <property type="entry name" value="SQHop_cyclase_N"/>
    <property type="match status" value="1"/>
</dbReference>
<dbReference type="EMBL" id="FOMX01000006">
    <property type="protein sequence ID" value="SFD93227.1"/>
    <property type="molecule type" value="Genomic_DNA"/>
</dbReference>